<organism evidence="2 3">
    <name type="scientific">Helicobacter jaachi</name>
    <dbReference type="NCBI Taxonomy" id="1677920"/>
    <lineage>
        <taxon>Bacteria</taxon>
        <taxon>Pseudomonadati</taxon>
        <taxon>Campylobacterota</taxon>
        <taxon>Epsilonproteobacteria</taxon>
        <taxon>Campylobacterales</taxon>
        <taxon>Helicobacteraceae</taxon>
        <taxon>Helicobacter</taxon>
    </lineage>
</organism>
<feature type="chain" id="PRO_5020214776" description="Outer membrane beta-barrel protein" evidence="1">
    <location>
        <begin position="19"/>
        <end position="282"/>
    </location>
</feature>
<evidence type="ECO:0000313" key="2">
    <source>
        <dbReference type="EMBL" id="TLD97531.1"/>
    </source>
</evidence>
<keyword evidence="1" id="KW-0732">Signal</keyword>
<dbReference type="OrthoDB" id="5329395at2"/>
<comment type="caution">
    <text evidence="2">The sequence shown here is derived from an EMBL/GenBank/DDBJ whole genome shotgun (WGS) entry which is preliminary data.</text>
</comment>
<name>A0A4U8TC64_9HELI</name>
<proteinExistence type="predicted"/>
<protein>
    <recommendedName>
        <fullName evidence="4">Outer membrane beta-barrel protein</fullName>
    </recommendedName>
</protein>
<sequence>MRKFIFICISLMLTNALANENLGLLKKGVYKSLGYMMGYYRYGEFDNNGAHFMHFDTLFFGLTGQLGAVYGSGIKLEGTLRTNFAMGVYTGHVLEVDNPDRYDGSLGQRVQSLTGAFNTDSELKAGYNFLRANQMASFYVQTGVGYYFSRTEFITMDRLQGYLYVPLEIEGELVLNPKVCLNYGGGYRHLIFGNHFSAASKYGVENDYSTTQRQGFGVSAFIGANFRAQDGGFRQARIVYEYWRIGEGDTMRTIATNSGNAVGIHEPQNATHRIFLQYSFIF</sequence>
<evidence type="ECO:0008006" key="4">
    <source>
        <dbReference type="Google" id="ProtNLM"/>
    </source>
</evidence>
<dbReference type="Proteomes" id="UP000029733">
    <property type="component" value="Unassembled WGS sequence"/>
</dbReference>
<dbReference type="RefSeq" id="WP_052058194.1">
    <property type="nucleotide sequence ID" value="NZ_JRPR02000001.1"/>
</dbReference>
<gene>
    <name evidence="2" type="ORF">LS71_001945</name>
</gene>
<keyword evidence="3" id="KW-1185">Reference proteome</keyword>
<evidence type="ECO:0000256" key="1">
    <source>
        <dbReference type="SAM" id="SignalP"/>
    </source>
</evidence>
<feature type="signal peptide" evidence="1">
    <location>
        <begin position="1"/>
        <end position="18"/>
    </location>
</feature>
<dbReference type="AlphaFoldDB" id="A0A4U8TC64"/>
<accession>A0A4U8TC64</accession>
<reference evidence="2 3" key="1">
    <citation type="journal article" date="2014" name="Genome Announc.">
        <title>Draft genome sequences of eight enterohepatic helicobacter species isolated from both laboratory and wild rodents.</title>
        <authorList>
            <person name="Sheh A."/>
            <person name="Shen Z."/>
            <person name="Fox J.G."/>
        </authorList>
    </citation>
    <scope>NUCLEOTIDE SEQUENCE [LARGE SCALE GENOMIC DNA]</scope>
    <source>
        <strain evidence="2 3">MIT 09-6949</strain>
    </source>
</reference>
<dbReference type="EMBL" id="JRPR02000001">
    <property type="protein sequence ID" value="TLD97531.1"/>
    <property type="molecule type" value="Genomic_DNA"/>
</dbReference>
<evidence type="ECO:0000313" key="3">
    <source>
        <dbReference type="Proteomes" id="UP000029733"/>
    </source>
</evidence>